<evidence type="ECO:0000313" key="7">
    <source>
        <dbReference type="EMBL" id="PIV00342.1"/>
    </source>
</evidence>
<dbReference type="GO" id="GO:1990904">
    <property type="term" value="C:ribonucleoprotein complex"/>
    <property type="evidence" value="ECO:0007669"/>
    <property type="project" value="UniProtKB-KW"/>
</dbReference>
<keyword evidence="2" id="KW-0678">Repressor</keyword>
<gene>
    <name evidence="7" type="ORF">COS54_03250</name>
</gene>
<dbReference type="InterPro" id="IPR016095">
    <property type="entry name" value="Ribosomal_uL1_3-a/b-sand"/>
</dbReference>
<dbReference type="GO" id="GO:0006417">
    <property type="term" value="P:regulation of translation"/>
    <property type="evidence" value="ECO:0007669"/>
    <property type="project" value="UniProtKB-KW"/>
</dbReference>
<evidence type="ECO:0000256" key="3">
    <source>
        <dbReference type="ARBA" id="ARBA00022845"/>
    </source>
</evidence>
<evidence type="ECO:0000256" key="6">
    <source>
        <dbReference type="RuleBase" id="RU000659"/>
    </source>
</evidence>
<dbReference type="GO" id="GO:0005840">
    <property type="term" value="C:ribosome"/>
    <property type="evidence" value="ECO:0007669"/>
    <property type="project" value="UniProtKB-KW"/>
</dbReference>
<keyword evidence="4 6" id="KW-0689">Ribosomal protein</keyword>
<evidence type="ECO:0000256" key="2">
    <source>
        <dbReference type="ARBA" id="ARBA00022491"/>
    </source>
</evidence>
<dbReference type="CDD" id="cd00403">
    <property type="entry name" value="Ribosomal_L1"/>
    <property type="match status" value="1"/>
</dbReference>
<protein>
    <recommendedName>
        <fullName evidence="6">Ribosomal protein</fullName>
    </recommendedName>
</protein>
<dbReference type="InterPro" id="IPR028364">
    <property type="entry name" value="Ribosomal_uL1/biogenesis"/>
</dbReference>
<accession>A0A2M7BB63</accession>
<dbReference type="SUPFAM" id="SSF56808">
    <property type="entry name" value="Ribosomal protein L1"/>
    <property type="match status" value="1"/>
</dbReference>
<evidence type="ECO:0000256" key="5">
    <source>
        <dbReference type="ARBA" id="ARBA00023274"/>
    </source>
</evidence>
<evidence type="ECO:0000256" key="4">
    <source>
        <dbReference type="ARBA" id="ARBA00022980"/>
    </source>
</evidence>
<name>A0A2M7BB63_9BACT</name>
<dbReference type="EMBL" id="PEVC01000056">
    <property type="protein sequence ID" value="PIV00342.1"/>
    <property type="molecule type" value="Genomic_DNA"/>
</dbReference>
<comment type="similarity">
    <text evidence="1 6">Belongs to the universal ribosomal protein uL1 family.</text>
</comment>
<keyword evidence="5 6" id="KW-0687">Ribonucleoprotein</keyword>
<sequence>MTKKIKEAQKEEAIKIKSSGKGEKFADMSSGPIIDEAKIEKELQQTAPSEEAEKKKVKGPRVRGKKYQAVKKQIDANKTYSLKEALELLKKVSFGKFIGLVEAHFTVSEKGLSGEVNLPYFSGKARRVVIFNDGLIEEIKAGKVNFDVLLASPAEMAKILPLAKVLGPKGLMPNPKNGTLVAEPEKALKNFSASALHFQTEKDFPLIHTVIGKVNQPTEELQANFEALIKAVNPKNIKKVVLKSSMSPSIKVNLE</sequence>
<evidence type="ECO:0000256" key="1">
    <source>
        <dbReference type="ARBA" id="ARBA00010531"/>
    </source>
</evidence>
<dbReference type="Gene3D" id="3.30.190.20">
    <property type="match status" value="1"/>
</dbReference>
<organism evidence="7 8">
    <name type="scientific">Candidatus Shapirobacteria bacterium CG03_land_8_20_14_0_80_39_12</name>
    <dbReference type="NCBI Taxonomy" id="1974879"/>
    <lineage>
        <taxon>Bacteria</taxon>
        <taxon>Candidatus Shapironibacteriota</taxon>
    </lineage>
</organism>
<reference evidence="8" key="1">
    <citation type="submission" date="2017-09" db="EMBL/GenBank/DDBJ databases">
        <title>Depth-based differentiation of microbial function through sediment-hosted aquifers and enrichment of novel symbionts in the deep terrestrial subsurface.</title>
        <authorList>
            <person name="Probst A.J."/>
            <person name="Ladd B."/>
            <person name="Jarett J.K."/>
            <person name="Geller-Mcgrath D.E."/>
            <person name="Sieber C.M.K."/>
            <person name="Emerson J.B."/>
            <person name="Anantharaman K."/>
            <person name="Thomas B.C."/>
            <person name="Malmstrom R."/>
            <person name="Stieglmeier M."/>
            <person name="Klingl A."/>
            <person name="Woyke T."/>
            <person name="Ryan C.M."/>
            <person name="Banfield J.F."/>
        </authorList>
    </citation>
    <scope>NUCLEOTIDE SEQUENCE [LARGE SCALE GENOMIC DNA]</scope>
</reference>
<dbReference type="InterPro" id="IPR023674">
    <property type="entry name" value="Ribosomal_uL1-like"/>
</dbReference>
<dbReference type="AlphaFoldDB" id="A0A2M7BB63"/>
<dbReference type="PANTHER" id="PTHR36427:SF3">
    <property type="entry name" value="LARGE RIBOSOMAL SUBUNIT PROTEIN UL1M"/>
    <property type="match status" value="1"/>
</dbReference>
<keyword evidence="3" id="KW-0810">Translation regulation</keyword>
<evidence type="ECO:0000313" key="8">
    <source>
        <dbReference type="Proteomes" id="UP000229631"/>
    </source>
</evidence>
<proteinExistence type="inferred from homology"/>
<dbReference type="InterPro" id="IPR023673">
    <property type="entry name" value="Ribosomal_uL1_CS"/>
</dbReference>
<dbReference type="Gene3D" id="3.40.50.790">
    <property type="match status" value="1"/>
</dbReference>
<dbReference type="Gene3D" id="6.10.20.140">
    <property type="entry name" value="50S ribosomal protein L1, Chain A, Domain 1"/>
    <property type="match status" value="1"/>
</dbReference>
<dbReference type="PANTHER" id="PTHR36427">
    <property type="entry name" value="54S RIBOSOMAL PROTEIN L1, MITOCHONDRIAL"/>
    <property type="match status" value="1"/>
</dbReference>
<comment type="caution">
    <text evidence="7">The sequence shown here is derived from an EMBL/GenBank/DDBJ whole genome shotgun (WGS) entry which is preliminary data.</text>
</comment>
<dbReference type="PROSITE" id="PS01199">
    <property type="entry name" value="RIBOSOMAL_L1"/>
    <property type="match status" value="1"/>
</dbReference>
<dbReference type="Pfam" id="PF00687">
    <property type="entry name" value="Ribosomal_L1"/>
    <property type="match status" value="1"/>
</dbReference>
<dbReference type="Proteomes" id="UP000229631">
    <property type="component" value="Unassembled WGS sequence"/>
</dbReference>